<evidence type="ECO:0000256" key="8">
    <source>
        <dbReference type="RuleBase" id="RU365092"/>
    </source>
</evidence>
<feature type="transmembrane region" description="Helical" evidence="8">
    <location>
        <begin position="183"/>
        <end position="206"/>
    </location>
</feature>
<gene>
    <name evidence="9" type="ORF">HNQ41_001361</name>
</gene>
<feature type="transmembrane region" description="Helical" evidence="8">
    <location>
        <begin position="244"/>
        <end position="261"/>
    </location>
</feature>
<dbReference type="RefSeq" id="WP_184663649.1">
    <property type="nucleotide sequence ID" value="NZ_JACHHB010000005.1"/>
</dbReference>
<feature type="transmembrane region" description="Helical" evidence="8">
    <location>
        <begin position="96"/>
        <end position="113"/>
    </location>
</feature>
<dbReference type="InterPro" id="IPR003804">
    <property type="entry name" value="Lactate_perm"/>
</dbReference>
<dbReference type="GO" id="GO:0015129">
    <property type="term" value="F:lactate transmembrane transporter activity"/>
    <property type="evidence" value="ECO:0007669"/>
    <property type="project" value="UniProtKB-UniRule"/>
</dbReference>
<dbReference type="GO" id="GO:0015295">
    <property type="term" value="F:solute:proton symporter activity"/>
    <property type="evidence" value="ECO:0007669"/>
    <property type="project" value="TreeGrafter"/>
</dbReference>
<reference evidence="9 10" key="1">
    <citation type="submission" date="2020-08" db="EMBL/GenBank/DDBJ databases">
        <title>Genomic Encyclopedia of Type Strains, Phase IV (KMG-IV): sequencing the most valuable type-strain genomes for metagenomic binning, comparative biology and taxonomic classification.</title>
        <authorList>
            <person name="Goeker M."/>
        </authorList>
    </citation>
    <scope>NUCLEOTIDE SEQUENCE [LARGE SCALE GENOMIC DNA]</scope>
    <source>
        <strain evidence="9 10">DSM 24696</strain>
    </source>
</reference>
<feature type="transmembrane region" description="Helical" evidence="8">
    <location>
        <begin position="218"/>
        <end position="238"/>
    </location>
</feature>
<evidence type="ECO:0000313" key="10">
    <source>
        <dbReference type="Proteomes" id="UP000551878"/>
    </source>
</evidence>
<feature type="transmembrane region" description="Helical" evidence="8">
    <location>
        <begin position="341"/>
        <end position="359"/>
    </location>
</feature>
<evidence type="ECO:0000256" key="3">
    <source>
        <dbReference type="ARBA" id="ARBA00022448"/>
    </source>
</evidence>
<evidence type="ECO:0000256" key="6">
    <source>
        <dbReference type="ARBA" id="ARBA00022989"/>
    </source>
</evidence>
<name>A0A840QP71_9BACI</name>
<evidence type="ECO:0000256" key="1">
    <source>
        <dbReference type="ARBA" id="ARBA00004651"/>
    </source>
</evidence>
<organism evidence="9 10">
    <name type="scientific">Texcoconibacillus texcoconensis</name>
    <dbReference type="NCBI Taxonomy" id="1095777"/>
    <lineage>
        <taxon>Bacteria</taxon>
        <taxon>Bacillati</taxon>
        <taxon>Bacillota</taxon>
        <taxon>Bacilli</taxon>
        <taxon>Bacillales</taxon>
        <taxon>Bacillaceae</taxon>
        <taxon>Texcoconibacillus</taxon>
    </lineage>
</organism>
<dbReference type="Proteomes" id="UP000551878">
    <property type="component" value="Unassembled WGS sequence"/>
</dbReference>
<evidence type="ECO:0000256" key="4">
    <source>
        <dbReference type="ARBA" id="ARBA00022475"/>
    </source>
</evidence>
<evidence type="ECO:0000256" key="2">
    <source>
        <dbReference type="ARBA" id="ARBA00010100"/>
    </source>
</evidence>
<feature type="transmembrane region" description="Helical" evidence="8">
    <location>
        <begin position="6"/>
        <end position="23"/>
    </location>
</feature>
<keyword evidence="10" id="KW-1185">Reference proteome</keyword>
<comment type="similarity">
    <text evidence="2 8">Belongs to the lactate permease family.</text>
</comment>
<feature type="transmembrane region" description="Helical" evidence="8">
    <location>
        <begin position="507"/>
        <end position="527"/>
    </location>
</feature>
<evidence type="ECO:0000256" key="5">
    <source>
        <dbReference type="ARBA" id="ARBA00022692"/>
    </source>
</evidence>
<comment type="function">
    <text evidence="8">Uptake of L-lactate across the membrane. Can also transport D-lactate and glycolate.</text>
</comment>
<dbReference type="GO" id="GO:0005886">
    <property type="term" value="C:plasma membrane"/>
    <property type="evidence" value="ECO:0007669"/>
    <property type="project" value="UniProtKB-SubCell"/>
</dbReference>
<evidence type="ECO:0000313" key="9">
    <source>
        <dbReference type="EMBL" id="MBB5173192.1"/>
    </source>
</evidence>
<feature type="transmembrane region" description="Helical" evidence="8">
    <location>
        <begin position="57"/>
        <end position="75"/>
    </location>
</feature>
<feature type="transmembrane region" description="Helical" evidence="8">
    <location>
        <begin position="411"/>
        <end position="431"/>
    </location>
</feature>
<keyword evidence="6 8" id="KW-1133">Transmembrane helix</keyword>
<accession>A0A840QP71</accession>
<feature type="transmembrane region" description="Helical" evidence="8">
    <location>
        <begin position="30"/>
        <end position="51"/>
    </location>
</feature>
<protein>
    <recommendedName>
        <fullName evidence="8">L-lactate permease</fullName>
    </recommendedName>
</protein>
<comment type="subcellular location">
    <subcellularLocation>
        <location evidence="1 8">Cell membrane</location>
        <topology evidence="1 8">Multi-pass membrane protein</topology>
    </subcellularLocation>
</comment>
<dbReference type="PANTHER" id="PTHR30003">
    <property type="entry name" value="L-LACTATE PERMEASE"/>
    <property type="match status" value="1"/>
</dbReference>
<proteinExistence type="inferred from homology"/>
<keyword evidence="4 8" id="KW-1003">Cell membrane</keyword>
<dbReference type="AlphaFoldDB" id="A0A840QP71"/>
<keyword evidence="5 8" id="KW-0812">Transmembrane</keyword>
<dbReference type="Pfam" id="PF02652">
    <property type="entry name" value="Lactate_perm"/>
    <property type="match status" value="1"/>
</dbReference>
<evidence type="ECO:0000256" key="7">
    <source>
        <dbReference type="ARBA" id="ARBA00023136"/>
    </source>
</evidence>
<sequence>MLLLVALSAIIAPLFFLVLLRMPAMKGMSLSALIVIFLAVTVWGMQAEVIFASMLEGLHTTITILLILFGALLLLNTLRNTGAVDRINQGFQGISADMRVQVVIVAFLFGSLLEGASGFGAPAMVTGPLLLALGFKPLAAVSLALIADSSAVAFGAVGTPVLVGLGNVPVASAELYHEVGVTVTLIDLFAGTFIPFILIVILTLFFGKGNGIKDAIAMLPWTFVIGITYTGSAFMYANLFGPEFVAILGSLTGVIVATFTAKKGWLIPKDVWTDALQEGFEVNTEKSSMGLIAAWSPYLIVVVLLLLTRTVPVLQDFTQSAIDLTWSNILGIEGITSNWEVLYSPGTVLIVAALLAVFTQRKSVNNFTSAAKSSFPTIKSTAITLTATLAMVQVFSNSGMNMNNLISMPDYIAQGLVSAFGGMWIFAAPFLGELGTFITGSATVSTLTFSPIQYSIAEAAGMNTNVVLGAQLVGSGAGNMIAVHNVVAAGATVGLVGKEGDIIRKTLGPAIFYGILAGIGGFILLGLL</sequence>
<feature type="transmembrane region" description="Helical" evidence="8">
    <location>
        <begin position="151"/>
        <end position="171"/>
    </location>
</feature>
<dbReference type="EMBL" id="JACHHB010000005">
    <property type="protein sequence ID" value="MBB5173192.1"/>
    <property type="molecule type" value="Genomic_DNA"/>
</dbReference>
<keyword evidence="7 8" id="KW-0472">Membrane</keyword>
<dbReference type="PANTHER" id="PTHR30003:SF0">
    <property type="entry name" value="GLYCOLATE PERMEASE GLCA-RELATED"/>
    <property type="match status" value="1"/>
</dbReference>
<feature type="transmembrane region" description="Helical" evidence="8">
    <location>
        <begin position="289"/>
        <end position="307"/>
    </location>
</feature>
<comment type="caution">
    <text evidence="9">The sequence shown here is derived from an EMBL/GenBank/DDBJ whole genome shotgun (WGS) entry which is preliminary data.</text>
</comment>
<feature type="transmembrane region" description="Helical" evidence="8">
    <location>
        <begin position="119"/>
        <end position="139"/>
    </location>
</feature>
<keyword evidence="3 8" id="KW-0813">Transport</keyword>